<dbReference type="PANTHER" id="PTHR33361:SF2">
    <property type="entry name" value="DUF885 DOMAIN-CONTAINING PROTEIN"/>
    <property type="match status" value="1"/>
</dbReference>
<dbReference type="EMBL" id="CP022530">
    <property type="protein sequence ID" value="ASP37924.1"/>
    <property type="molecule type" value="Genomic_DNA"/>
</dbReference>
<dbReference type="Pfam" id="PF05960">
    <property type="entry name" value="DUF885"/>
    <property type="match status" value="1"/>
</dbReference>
<keyword evidence="2" id="KW-1185">Reference proteome</keyword>
<sequence length="565" mass="64729">MLTFRQAEQAYREHVLSDLDTRLSLGVLEDSDRLGDPSLEAEQQHMQAAAALLEQLQQVETDGFEQQLDIELMQRSLKLDLFFHNLQQHGEPQRRRMPNGVDGISAGIFQLFINDEREPEPRLDDILSRLQMAPAYLSTELQVITQPITRWCATELEQGEGIPSLFDTIYDWAEQIGYGKLAELKAAIEACNAALSDYLRELKSRDTIDDFAIGEDKVKELLALRQIDKTPAQLAAMASEFMAETQQLLAELTDKLVKKYDLDATTSQADLHEFLNNHYAAEIKGERLDSVLDYYHEHRQKIEDFIQQNTLFPLPEQQSMRILQTPDFLEPVIPAGAMWPPLALREGEKTSMVYLTLKEDQLAEHNQLGIPMMMVHEGTPGHHLQFASAALHESFIRRIYSANEHAEGWTTMLEDYMLDIGYVSDDIVDEVRFVTKREILRLVARVGIDLYFMTGNKDYLQVGLDLDFSSDDPFENAAKLLKTATGFTDGRVQAELNWYSSEQGYPLSYLTGNRMVWQLKQDIMDANKKRLDSDELDRQFHDVYLKSGCMPVASLRKVFEHYGYL</sequence>
<dbReference type="AlphaFoldDB" id="A0A222FHG7"/>
<dbReference type="RefSeq" id="WP_094059127.1">
    <property type="nucleotide sequence ID" value="NZ_CP022530.1"/>
</dbReference>
<gene>
    <name evidence="1" type="ORF">CHH28_04190</name>
</gene>
<evidence type="ECO:0000313" key="2">
    <source>
        <dbReference type="Proteomes" id="UP000202440"/>
    </source>
</evidence>
<dbReference type="KEGG" id="bsan:CHH28_04190"/>
<dbReference type="OrthoDB" id="9760040at2"/>
<dbReference type="InterPro" id="IPR010281">
    <property type="entry name" value="DUF885"/>
</dbReference>
<dbReference type="Proteomes" id="UP000202440">
    <property type="component" value="Chromosome"/>
</dbReference>
<proteinExistence type="predicted"/>
<evidence type="ECO:0000313" key="1">
    <source>
        <dbReference type="EMBL" id="ASP37924.1"/>
    </source>
</evidence>
<name>A0A222FHG7_9GAMM</name>
<reference evidence="1 2" key="1">
    <citation type="submission" date="2017-07" db="EMBL/GenBank/DDBJ databases">
        <title>Annotated genome sequence of Bacterioplanes sanyensis isolated from Red Sea.</title>
        <authorList>
            <person name="Rehman Z.U."/>
        </authorList>
    </citation>
    <scope>NUCLEOTIDE SEQUENCE [LARGE SCALE GENOMIC DNA]</scope>
    <source>
        <strain evidence="1 2">NV9</strain>
    </source>
</reference>
<dbReference type="PANTHER" id="PTHR33361">
    <property type="entry name" value="GLR0591 PROTEIN"/>
    <property type="match status" value="1"/>
</dbReference>
<protein>
    <submittedName>
        <fullName evidence="1">DUF885 domain-containing protein</fullName>
    </submittedName>
</protein>
<accession>A0A222FHG7</accession>
<organism evidence="1 2">
    <name type="scientific">Bacterioplanes sanyensis</name>
    <dbReference type="NCBI Taxonomy" id="1249553"/>
    <lineage>
        <taxon>Bacteria</taxon>
        <taxon>Pseudomonadati</taxon>
        <taxon>Pseudomonadota</taxon>
        <taxon>Gammaproteobacteria</taxon>
        <taxon>Oceanospirillales</taxon>
        <taxon>Oceanospirillaceae</taxon>
        <taxon>Bacterioplanes</taxon>
    </lineage>
</organism>